<dbReference type="InterPro" id="IPR002347">
    <property type="entry name" value="SDR_fam"/>
</dbReference>
<evidence type="ECO:0000256" key="1">
    <source>
        <dbReference type="ARBA" id="ARBA00006484"/>
    </source>
</evidence>
<dbReference type="AlphaFoldDB" id="A0A6A7AEM6"/>
<organism evidence="2 3">
    <name type="scientific">Ophiobolus disseminans</name>
    <dbReference type="NCBI Taxonomy" id="1469910"/>
    <lineage>
        <taxon>Eukaryota</taxon>
        <taxon>Fungi</taxon>
        <taxon>Dikarya</taxon>
        <taxon>Ascomycota</taxon>
        <taxon>Pezizomycotina</taxon>
        <taxon>Dothideomycetes</taxon>
        <taxon>Pleosporomycetidae</taxon>
        <taxon>Pleosporales</taxon>
        <taxon>Pleosporineae</taxon>
        <taxon>Phaeosphaeriaceae</taxon>
        <taxon>Ophiobolus</taxon>
    </lineage>
</organism>
<evidence type="ECO:0000313" key="2">
    <source>
        <dbReference type="EMBL" id="KAF2831613.1"/>
    </source>
</evidence>
<comment type="similarity">
    <text evidence="1">Belongs to the short-chain dehydrogenases/reductases (SDR) family.</text>
</comment>
<dbReference type="InterPro" id="IPR036291">
    <property type="entry name" value="NAD(P)-bd_dom_sf"/>
</dbReference>
<dbReference type="PANTHER" id="PTHR42760">
    <property type="entry name" value="SHORT-CHAIN DEHYDROGENASES/REDUCTASES FAMILY MEMBER"/>
    <property type="match status" value="1"/>
</dbReference>
<name>A0A6A7AEM6_9PLEO</name>
<dbReference type="Pfam" id="PF00106">
    <property type="entry name" value="adh_short"/>
    <property type="match status" value="1"/>
</dbReference>
<dbReference type="OrthoDB" id="1933717at2759"/>
<dbReference type="CDD" id="cd05233">
    <property type="entry name" value="SDR_c"/>
    <property type="match status" value="1"/>
</dbReference>
<dbReference type="EMBL" id="MU006218">
    <property type="protein sequence ID" value="KAF2831613.1"/>
    <property type="molecule type" value="Genomic_DNA"/>
</dbReference>
<sequence length="309" mass="34174">MSVDLVDIINGIKNTNVTKTIHGKSYDAISPKRPELSQSGKTVLITGGGTNIGLAIAHSFVNASASTVIIVGRRADVLETARAELEAAAGQATKIIVRVCDIGKTDDVDALWNHLRDENIFVDVFISNAAKFTDPSTMMDLGYEETWAHMATNLQAPMYLTDKFYKQAGDKPKYIVNVSTVNIHATGHPIVATQPAYNLSKFAGTLYFQILAQDQPREKLQVVSFHPGVIYNEYWKKFDVDPKNFDDAQLTGDFAVWAASEEAAFFHGRYAWCSWDVNELATGELRKRLDVDFYFLRGTISGLNGQLLA</sequence>
<dbReference type="Gene3D" id="3.40.50.720">
    <property type="entry name" value="NAD(P)-binding Rossmann-like Domain"/>
    <property type="match status" value="1"/>
</dbReference>
<proteinExistence type="inferred from homology"/>
<accession>A0A6A7AEM6</accession>
<keyword evidence="3" id="KW-1185">Reference proteome</keyword>
<dbReference type="Proteomes" id="UP000799424">
    <property type="component" value="Unassembled WGS sequence"/>
</dbReference>
<dbReference type="GO" id="GO:0006633">
    <property type="term" value="P:fatty acid biosynthetic process"/>
    <property type="evidence" value="ECO:0007669"/>
    <property type="project" value="TreeGrafter"/>
</dbReference>
<dbReference type="SUPFAM" id="SSF51735">
    <property type="entry name" value="NAD(P)-binding Rossmann-fold domains"/>
    <property type="match status" value="1"/>
</dbReference>
<reference evidence="2" key="1">
    <citation type="journal article" date="2020" name="Stud. Mycol.">
        <title>101 Dothideomycetes genomes: a test case for predicting lifestyles and emergence of pathogens.</title>
        <authorList>
            <person name="Haridas S."/>
            <person name="Albert R."/>
            <person name="Binder M."/>
            <person name="Bloem J."/>
            <person name="Labutti K."/>
            <person name="Salamov A."/>
            <person name="Andreopoulos B."/>
            <person name="Baker S."/>
            <person name="Barry K."/>
            <person name="Bills G."/>
            <person name="Bluhm B."/>
            <person name="Cannon C."/>
            <person name="Castanera R."/>
            <person name="Culley D."/>
            <person name="Daum C."/>
            <person name="Ezra D."/>
            <person name="Gonzalez J."/>
            <person name="Henrissat B."/>
            <person name="Kuo A."/>
            <person name="Liang C."/>
            <person name="Lipzen A."/>
            <person name="Lutzoni F."/>
            <person name="Magnuson J."/>
            <person name="Mondo S."/>
            <person name="Nolan M."/>
            <person name="Ohm R."/>
            <person name="Pangilinan J."/>
            <person name="Park H.-J."/>
            <person name="Ramirez L."/>
            <person name="Alfaro M."/>
            <person name="Sun H."/>
            <person name="Tritt A."/>
            <person name="Yoshinaga Y."/>
            <person name="Zwiers L.-H."/>
            <person name="Turgeon B."/>
            <person name="Goodwin S."/>
            <person name="Spatafora J."/>
            <person name="Crous P."/>
            <person name="Grigoriev I."/>
        </authorList>
    </citation>
    <scope>NUCLEOTIDE SEQUENCE</scope>
    <source>
        <strain evidence="2">CBS 113818</strain>
    </source>
</reference>
<evidence type="ECO:0000313" key="3">
    <source>
        <dbReference type="Proteomes" id="UP000799424"/>
    </source>
</evidence>
<dbReference type="PANTHER" id="PTHR42760:SF122">
    <property type="entry name" value="NAD(P)-BINDING PROTEIN"/>
    <property type="match status" value="1"/>
</dbReference>
<protein>
    <submittedName>
        <fullName evidence="2">NAD(P)-binding protein</fullName>
    </submittedName>
</protein>
<dbReference type="GO" id="GO:0016616">
    <property type="term" value="F:oxidoreductase activity, acting on the CH-OH group of donors, NAD or NADP as acceptor"/>
    <property type="evidence" value="ECO:0007669"/>
    <property type="project" value="TreeGrafter"/>
</dbReference>
<gene>
    <name evidence="2" type="ORF">CC86DRAFT_443234</name>
</gene>
<dbReference type="GO" id="GO:0048038">
    <property type="term" value="F:quinone binding"/>
    <property type="evidence" value="ECO:0007669"/>
    <property type="project" value="TreeGrafter"/>
</dbReference>